<name>A0A0L6UIA2_9BASI</name>
<evidence type="ECO:0000313" key="2">
    <source>
        <dbReference type="Proteomes" id="UP000037035"/>
    </source>
</evidence>
<protein>
    <submittedName>
        <fullName evidence="1">Uncharacterized protein</fullName>
    </submittedName>
</protein>
<gene>
    <name evidence="1" type="ORF">VP01_599g5</name>
</gene>
<dbReference type="Proteomes" id="UP000037035">
    <property type="component" value="Unassembled WGS sequence"/>
</dbReference>
<dbReference type="VEuPathDB" id="FungiDB:VP01_599g5"/>
<sequence length="120" mass="14127">MTTYLIIMILNPISQSQKYNLQQRFEKNTQVQRQQHEETAGLIIALATLGGPMQQLKTYLSRGNLPGDPLAQSFWAYLYRARNNWAFVMMMGFDVQKLNILVHNDEYVFSFYFYSNWLCT</sequence>
<dbReference type="AlphaFoldDB" id="A0A0L6UIA2"/>
<evidence type="ECO:0000313" key="1">
    <source>
        <dbReference type="EMBL" id="KNZ47987.1"/>
    </source>
</evidence>
<comment type="caution">
    <text evidence="1">The sequence shown here is derived from an EMBL/GenBank/DDBJ whole genome shotgun (WGS) entry which is preliminary data.</text>
</comment>
<dbReference type="OrthoDB" id="2506931at2759"/>
<dbReference type="EMBL" id="LAVV01011273">
    <property type="protein sequence ID" value="KNZ47987.1"/>
    <property type="molecule type" value="Genomic_DNA"/>
</dbReference>
<reference evidence="1 2" key="1">
    <citation type="submission" date="2015-08" db="EMBL/GenBank/DDBJ databases">
        <title>Next Generation Sequencing and Analysis of the Genome of Puccinia sorghi L Schw, the Causal Agent of Maize Common Rust.</title>
        <authorList>
            <person name="Rochi L."/>
            <person name="Burguener G."/>
            <person name="Darino M."/>
            <person name="Turjanski A."/>
            <person name="Kreff E."/>
            <person name="Dieguez M.J."/>
            <person name="Sacco F."/>
        </authorList>
    </citation>
    <scope>NUCLEOTIDE SEQUENCE [LARGE SCALE GENOMIC DNA]</scope>
    <source>
        <strain evidence="1 2">RO10H11247</strain>
    </source>
</reference>
<proteinExistence type="predicted"/>
<organism evidence="1 2">
    <name type="scientific">Puccinia sorghi</name>
    <dbReference type="NCBI Taxonomy" id="27349"/>
    <lineage>
        <taxon>Eukaryota</taxon>
        <taxon>Fungi</taxon>
        <taxon>Dikarya</taxon>
        <taxon>Basidiomycota</taxon>
        <taxon>Pucciniomycotina</taxon>
        <taxon>Pucciniomycetes</taxon>
        <taxon>Pucciniales</taxon>
        <taxon>Pucciniaceae</taxon>
        <taxon>Puccinia</taxon>
    </lineage>
</organism>
<keyword evidence="2" id="KW-1185">Reference proteome</keyword>
<accession>A0A0L6UIA2</accession>